<evidence type="ECO:0000256" key="1">
    <source>
        <dbReference type="SAM" id="Phobius"/>
    </source>
</evidence>
<evidence type="ECO:0008006" key="4">
    <source>
        <dbReference type="Google" id="ProtNLM"/>
    </source>
</evidence>
<feature type="transmembrane region" description="Helical" evidence="1">
    <location>
        <begin position="169"/>
        <end position="192"/>
    </location>
</feature>
<dbReference type="Proteomes" id="UP000078272">
    <property type="component" value="Unassembled WGS sequence"/>
</dbReference>
<keyword evidence="1" id="KW-0472">Membrane</keyword>
<gene>
    <name evidence="2" type="ORF">NS226_16345</name>
</gene>
<dbReference type="AlphaFoldDB" id="A0A175R5C9"/>
<reference evidence="2 3" key="1">
    <citation type="journal article" date="2016" name="Front. Microbiol.">
        <title>Genomic Resource of Rice Seed Associated Bacteria.</title>
        <authorList>
            <person name="Midha S."/>
            <person name="Bansal K."/>
            <person name="Sharma S."/>
            <person name="Kumar N."/>
            <person name="Patil P.P."/>
            <person name="Chaudhry V."/>
            <person name="Patil P.B."/>
        </authorList>
    </citation>
    <scope>NUCLEOTIDE SEQUENCE [LARGE SCALE GENOMIC DNA]</scope>
    <source>
        <strain evidence="2 3">NS226</strain>
    </source>
</reference>
<dbReference type="InterPro" id="IPR009781">
    <property type="entry name" value="DUF1345"/>
</dbReference>
<comment type="caution">
    <text evidence="2">The sequence shown here is derived from an EMBL/GenBank/DDBJ whole genome shotgun (WGS) entry which is preliminary data.</text>
</comment>
<evidence type="ECO:0000313" key="3">
    <source>
        <dbReference type="Proteomes" id="UP000078272"/>
    </source>
</evidence>
<sequence length="195" mass="20708">MAACFALLPHSMRGSTRALIAWDVGVLSYLLSVGRMMMRADLGLLRARARRQDEGRLAVLIVTSLCIFASFGAIAAELHGLGNNATHSPGRLALAGVTVLLSWVITQVVMALHYAGEFYGDPKAEGGLAFPGGDTMPDYLDFLYFSFTMGAAAQTSDVAVTSRGMRQLVLAHTILAFLFNTTILALAVNVGASVI</sequence>
<protein>
    <recommendedName>
        <fullName evidence="4">Transmembrane protein</fullName>
    </recommendedName>
</protein>
<dbReference type="Pfam" id="PF07077">
    <property type="entry name" value="DUF1345"/>
    <property type="match status" value="1"/>
</dbReference>
<dbReference type="PATRIC" id="fig|401562.3.peg.2992"/>
<feature type="transmembrane region" description="Helical" evidence="1">
    <location>
        <begin position="19"/>
        <end position="37"/>
    </location>
</feature>
<keyword evidence="1" id="KW-1133">Transmembrane helix</keyword>
<organism evidence="2 3">
    <name type="scientific">Aureimonas ureilytica</name>
    <dbReference type="NCBI Taxonomy" id="401562"/>
    <lineage>
        <taxon>Bacteria</taxon>
        <taxon>Pseudomonadati</taxon>
        <taxon>Pseudomonadota</taxon>
        <taxon>Alphaproteobacteria</taxon>
        <taxon>Hyphomicrobiales</taxon>
        <taxon>Aurantimonadaceae</taxon>
        <taxon>Aureimonas</taxon>
    </lineage>
</organism>
<evidence type="ECO:0000313" key="2">
    <source>
        <dbReference type="EMBL" id="KTQ90099.1"/>
    </source>
</evidence>
<feature type="transmembrane region" description="Helical" evidence="1">
    <location>
        <begin position="92"/>
        <end position="115"/>
    </location>
</feature>
<accession>A0A175R5C9</accession>
<keyword evidence="1" id="KW-0812">Transmembrane</keyword>
<feature type="transmembrane region" description="Helical" evidence="1">
    <location>
        <begin position="57"/>
        <end position="80"/>
    </location>
</feature>
<proteinExistence type="predicted"/>
<name>A0A175R5C9_9HYPH</name>
<dbReference type="EMBL" id="LDPZ01000037">
    <property type="protein sequence ID" value="KTQ90099.1"/>
    <property type="molecule type" value="Genomic_DNA"/>
</dbReference>